<dbReference type="Gene3D" id="2.160.20.10">
    <property type="entry name" value="Single-stranded right-handed beta-helix, Pectin lyase-like"/>
    <property type="match status" value="2"/>
</dbReference>
<evidence type="ECO:0000256" key="5">
    <source>
        <dbReference type="ARBA" id="ARBA00023085"/>
    </source>
</evidence>
<evidence type="ECO:0000259" key="7">
    <source>
        <dbReference type="SMART" id="SM00856"/>
    </source>
</evidence>
<comment type="function">
    <text evidence="6">Acts in the modification of cell walls via demethylesterification of cell wall pectin.</text>
</comment>
<evidence type="ECO:0000256" key="1">
    <source>
        <dbReference type="ARBA" id="ARBA00005184"/>
    </source>
</evidence>
<feature type="domain" description="Pectinesterase inhibitor" evidence="7">
    <location>
        <begin position="19"/>
        <end position="154"/>
    </location>
</feature>
<dbReference type="GO" id="GO:0004857">
    <property type="term" value="F:enzyme inhibitor activity"/>
    <property type="evidence" value="ECO:0007669"/>
    <property type="project" value="InterPro"/>
</dbReference>
<dbReference type="InterPro" id="IPR000070">
    <property type="entry name" value="Pectinesterase_cat"/>
</dbReference>
<evidence type="ECO:0000313" key="9">
    <source>
        <dbReference type="Proteomes" id="UP001180020"/>
    </source>
</evidence>
<dbReference type="NCBIfam" id="TIGR01614">
    <property type="entry name" value="PME_inhib"/>
    <property type="match status" value="1"/>
</dbReference>
<dbReference type="SMART" id="SM00856">
    <property type="entry name" value="PMEI"/>
    <property type="match status" value="1"/>
</dbReference>
<dbReference type="SUPFAM" id="SSF101148">
    <property type="entry name" value="Plant invertase/pectin methylesterase inhibitor"/>
    <property type="match status" value="1"/>
</dbReference>
<comment type="subcellular location">
    <subcellularLocation>
        <location evidence="6">Secreted</location>
        <location evidence="6">Cell wall</location>
    </subcellularLocation>
</comment>
<name>A0AAV9EJW0_ACOCL</name>
<reference evidence="8" key="2">
    <citation type="submission" date="2023-06" db="EMBL/GenBank/DDBJ databases">
        <authorList>
            <person name="Ma L."/>
            <person name="Liu K.-W."/>
            <person name="Li Z."/>
            <person name="Hsiao Y.-Y."/>
            <person name="Qi Y."/>
            <person name="Fu T."/>
            <person name="Tang G."/>
            <person name="Zhang D."/>
            <person name="Sun W.-H."/>
            <person name="Liu D.-K."/>
            <person name="Li Y."/>
            <person name="Chen G.-Z."/>
            <person name="Liu X.-D."/>
            <person name="Liao X.-Y."/>
            <person name="Jiang Y.-T."/>
            <person name="Yu X."/>
            <person name="Hao Y."/>
            <person name="Huang J."/>
            <person name="Zhao X.-W."/>
            <person name="Ke S."/>
            <person name="Chen Y.-Y."/>
            <person name="Wu W.-L."/>
            <person name="Hsu J.-L."/>
            <person name="Lin Y.-F."/>
            <person name="Huang M.-D."/>
            <person name="Li C.-Y."/>
            <person name="Huang L."/>
            <person name="Wang Z.-W."/>
            <person name="Zhao X."/>
            <person name="Zhong W.-Y."/>
            <person name="Peng D.-H."/>
            <person name="Ahmad S."/>
            <person name="Lan S."/>
            <person name="Zhang J.-S."/>
            <person name="Tsai W.-C."/>
            <person name="Van De Peer Y."/>
            <person name="Liu Z.-J."/>
        </authorList>
    </citation>
    <scope>NUCLEOTIDE SEQUENCE</scope>
    <source>
        <strain evidence="8">CP</strain>
        <tissue evidence="8">Leaves</tissue>
    </source>
</reference>
<dbReference type="InterPro" id="IPR012334">
    <property type="entry name" value="Pectin_lyas_fold"/>
</dbReference>
<comment type="similarity">
    <text evidence="3">In the C-terminal section; belongs to the pectinesterase family.</text>
</comment>
<keyword evidence="4 6" id="KW-0378">Hydrolase</keyword>
<keyword evidence="6" id="KW-0964">Secreted</keyword>
<keyword evidence="5 6" id="KW-0063">Aspartyl esterase</keyword>
<dbReference type="Gene3D" id="1.20.140.40">
    <property type="entry name" value="Invertase/pectin methylesterase inhibitor family protein"/>
    <property type="match status" value="1"/>
</dbReference>
<keyword evidence="9" id="KW-1185">Reference proteome</keyword>
<dbReference type="GO" id="GO:0045490">
    <property type="term" value="P:pectin catabolic process"/>
    <property type="evidence" value="ECO:0007669"/>
    <property type="project" value="UniProtKB-UniRule"/>
</dbReference>
<evidence type="ECO:0000256" key="2">
    <source>
        <dbReference type="ARBA" id="ARBA00006027"/>
    </source>
</evidence>
<comment type="catalytic activity">
    <reaction evidence="6">
        <text>[(1-&gt;4)-alpha-D-galacturonosyl methyl ester](n) + n H2O = [(1-&gt;4)-alpha-D-galacturonosyl](n) + n methanol + n H(+)</text>
        <dbReference type="Rhea" id="RHEA:22380"/>
        <dbReference type="Rhea" id="RHEA-COMP:14570"/>
        <dbReference type="Rhea" id="RHEA-COMP:14573"/>
        <dbReference type="ChEBI" id="CHEBI:15377"/>
        <dbReference type="ChEBI" id="CHEBI:15378"/>
        <dbReference type="ChEBI" id="CHEBI:17790"/>
        <dbReference type="ChEBI" id="CHEBI:140522"/>
        <dbReference type="ChEBI" id="CHEBI:140523"/>
        <dbReference type="EC" id="3.1.1.11"/>
    </reaction>
</comment>
<dbReference type="Pfam" id="PF04043">
    <property type="entry name" value="PMEI"/>
    <property type="match status" value="1"/>
</dbReference>
<feature type="chain" id="PRO_5043096481" description="Pectinesterase" evidence="6">
    <location>
        <begin position="30"/>
        <end position="426"/>
    </location>
</feature>
<dbReference type="GO" id="GO:0042545">
    <property type="term" value="P:cell wall modification"/>
    <property type="evidence" value="ECO:0007669"/>
    <property type="project" value="UniProtKB-UniRule"/>
</dbReference>
<dbReference type="GO" id="GO:0030599">
    <property type="term" value="F:pectinesterase activity"/>
    <property type="evidence" value="ECO:0007669"/>
    <property type="project" value="UniProtKB-UniRule"/>
</dbReference>
<comment type="similarity">
    <text evidence="2">In the N-terminal section; belongs to the PMEI family.</text>
</comment>
<dbReference type="InterPro" id="IPR035513">
    <property type="entry name" value="Invertase/methylesterase_inhib"/>
</dbReference>
<dbReference type="PANTHER" id="PTHR31707">
    <property type="entry name" value="PECTINESTERASE"/>
    <property type="match status" value="1"/>
</dbReference>
<keyword evidence="6" id="KW-0134">Cell wall</keyword>
<evidence type="ECO:0000313" key="8">
    <source>
        <dbReference type="EMBL" id="KAK1314001.1"/>
    </source>
</evidence>
<dbReference type="Proteomes" id="UP001180020">
    <property type="component" value="Unassembled WGS sequence"/>
</dbReference>
<dbReference type="FunFam" id="2.160.20.10:FF:000092">
    <property type="entry name" value="Putative pectinesterase 57"/>
    <property type="match status" value="1"/>
</dbReference>
<evidence type="ECO:0000256" key="3">
    <source>
        <dbReference type="ARBA" id="ARBA00007786"/>
    </source>
</evidence>
<dbReference type="PROSITE" id="PS00800">
    <property type="entry name" value="PECTINESTERASE_1"/>
    <property type="match status" value="1"/>
</dbReference>
<dbReference type="EC" id="3.1.1.11" evidence="6"/>
<sequence length="426" mass="45617">MAHPSFLPSLLTLFLLLLISSTQPHSATSDSFSPSSPFISAVRSTIDEVQKVLSILSTVAGTGPFGDSRISTAVNDCVDLLDFSSDELSWTISSTPAATTTGDHHSDLKSWLSAALGNQDTCLDGFDGTDGLVKSLVAEGLQTVTSLVGQALQISGQFAYGGRKLLSTTVGGFPEWVSAGDRRLLQETPSGVQADAVVAADGSGTYKTVTEAVEAAPVESTKRYVIYVKRGVYKENIDIKKKKWNLMLIGDGMDATIITGDRSFVDGWTTFRSATFAVSGSGFLARDLTIENSAGPEKHQAVALRSDSDLSAFYRCSIRGYQDTLYAHSLRQFYRECRISGTSYLGPVIRPEGWLAWQGDFALSTLYYGEYSNSGPGAGVGARVKWPGFHVITDPKEASNFTVGQFIDGNLWLPSTGVAYTAGLSL</sequence>
<evidence type="ECO:0000256" key="4">
    <source>
        <dbReference type="ARBA" id="ARBA00022801"/>
    </source>
</evidence>
<dbReference type="InterPro" id="IPR011050">
    <property type="entry name" value="Pectin_lyase_fold/virulence"/>
</dbReference>
<comment type="pathway">
    <text evidence="1 6">Glycan metabolism; pectin degradation; 2-dehydro-3-deoxy-D-gluconate from pectin: step 1/5.</text>
</comment>
<accession>A0AAV9EJW0</accession>
<comment type="caution">
    <text evidence="8">The sequence shown here is derived from an EMBL/GenBank/DDBJ whole genome shotgun (WGS) entry which is preliminary data.</text>
</comment>
<organism evidence="8 9">
    <name type="scientific">Acorus calamus</name>
    <name type="common">Sweet flag</name>
    <dbReference type="NCBI Taxonomy" id="4465"/>
    <lineage>
        <taxon>Eukaryota</taxon>
        <taxon>Viridiplantae</taxon>
        <taxon>Streptophyta</taxon>
        <taxon>Embryophyta</taxon>
        <taxon>Tracheophyta</taxon>
        <taxon>Spermatophyta</taxon>
        <taxon>Magnoliopsida</taxon>
        <taxon>Liliopsida</taxon>
        <taxon>Acoraceae</taxon>
        <taxon>Acorus</taxon>
    </lineage>
</organism>
<dbReference type="AlphaFoldDB" id="A0AAV9EJW0"/>
<keyword evidence="6" id="KW-0732">Signal</keyword>
<dbReference type="Pfam" id="PF01095">
    <property type="entry name" value="Pectinesterase"/>
    <property type="match status" value="2"/>
</dbReference>
<evidence type="ECO:0000256" key="6">
    <source>
        <dbReference type="RuleBase" id="RU000589"/>
    </source>
</evidence>
<keyword evidence="6" id="KW-0961">Cell wall biogenesis/degradation</keyword>
<protein>
    <recommendedName>
        <fullName evidence="6">Pectinesterase</fullName>
        <ecNumber evidence="6">3.1.1.11</ecNumber>
    </recommendedName>
</protein>
<dbReference type="InterPro" id="IPR006501">
    <property type="entry name" value="Pectinesterase_inhib_dom"/>
</dbReference>
<dbReference type="SUPFAM" id="SSF51126">
    <property type="entry name" value="Pectin lyase-like"/>
    <property type="match status" value="1"/>
</dbReference>
<dbReference type="EMBL" id="JAUJYO010000006">
    <property type="protein sequence ID" value="KAK1314001.1"/>
    <property type="molecule type" value="Genomic_DNA"/>
</dbReference>
<reference evidence="8" key="1">
    <citation type="journal article" date="2023" name="Nat. Commun.">
        <title>Diploid and tetraploid genomes of Acorus and the evolution of monocots.</title>
        <authorList>
            <person name="Ma L."/>
            <person name="Liu K.W."/>
            <person name="Li Z."/>
            <person name="Hsiao Y.Y."/>
            <person name="Qi Y."/>
            <person name="Fu T."/>
            <person name="Tang G.D."/>
            <person name="Zhang D."/>
            <person name="Sun W.H."/>
            <person name="Liu D.K."/>
            <person name="Li Y."/>
            <person name="Chen G.Z."/>
            <person name="Liu X.D."/>
            <person name="Liao X.Y."/>
            <person name="Jiang Y.T."/>
            <person name="Yu X."/>
            <person name="Hao Y."/>
            <person name="Huang J."/>
            <person name="Zhao X.W."/>
            <person name="Ke S."/>
            <person name="Chen Y.Y."/>
            <person name="Wu W.L."/>
            <person name="Hsu J.L."/>
            <person name="Lin Y.F."/>
            <person name="Huang M.D."/>
            <person name="Li C.Y."/>
            <person name="Huang L."/>
            <person name="Wang Z.W."/>
            <person name="Zhao X."/>
            <person name="Zhong W.Y."/>
            <person name="Peng D.H."/>
            <person name="Ahmad S."/>
            <person name="Lan S."/>
            <person name="Zhang J.S."/>
            <person name="Tsai W.C."/>
            <person name="Van de Peer Y."/>
            <person name="Liu Z.J."/>
        </authorList>
    </citation>
    <scope>NUCLEOTIDE SEQUENCE</scope>
    <source>
        <strain evidence="8">CP</strain>
    </source>
</reference>
<gene>
    <name evidence="8" type="ORF">QJS10_CPA06g02576</name>
</gene>
<proteinExistence type="inferred from homology"/>
<dbReference type="CDD" id="cd15799">
    <property type="entry name" value="PMEI-like_4"/>
    <property type="match status" value="1"/>
</dbReference>
<dbReference type="InterPro" id="IPR018040">
    <property type="entry name" value="Pectinesterase_Tyr_AS"/>
</dbReference>
<feature type="signal peptide" evidence="6">
    <location>
        <begin position="1"/>
        <end position="29"/>
    </location>
</feature>